<dbReference type="AlphaFoldDB" id="A0A4W6D3V4"/>
<sequence length="156" mass="17079">NPSHLRELDLSYNNLQDSGVKKLCGFLQSPDCRLETLGLSEISCSSLVSALKSNPSHLRELDLSYNKLQGSGVKELCGFLQSPDCRLKTLRSVVGVSPCCFHHKDPVFPVKLGPCQWLLSSVKLTAPLSDTESSPPSSLCVPLDLTEHHQCVWTST</sequence>
<dbReference type="InterPro" id="IPR001611">
    <property type="entry name" value="Leu-rich_rpt"/>
</dbReference>
<dbReference type="Pfam" id="PF13516">
    <property type="entry name" value="LRR_6"/>
    <property type="match status" value="2"/>
</dbReference>
<dbReference type="GeneTree" id="ENSGT01150000286927"/>
<dbReference type="InterPro" id="IPR051261">
    <property type="entry name" value="NLR"/>
</dbReference>
<reference evidence="3" key="3">
    <citation type="submission" date="2025-09" db="UniProtKB">
        <authorList>
            <consortium name="Ensembl"/>
        </authorList>
    </citation>
    <scope>IDENTIFICATION</scope>
</reference>
<evidence type="ECO:0008006" key="5">
    <source>
        <dbReference type="Google" id="ProtNLM"/>
    </source>
</evidence>
<dbReference type="SMART" id="SM00368">
    <property type="entry name" value="LRR_RI"/>
    <property type="match status" value="2"/>
</dbReference>
<dbReference type="Gene3D" id="3.80.10.10">
    <property type="entry name" value="Ribonuclease Inhibitor"/>
    <property type="match status" value="1"/>
</dbReference>
<keyword evidence="4" id="KW-1185">Reference proteome</keyword>
<dbReference type="PROSITE" id="PS51450">
    <property type="entry name" value="LRR"/>
    <property type="match status" value="1"/>
</dbReference>
<evidence type="ECO:0000256" key="1">
    <source>
        <dbReference type="ARBA" id="ARBA00022614"/>
    </source>
</evidence>
<keyword evidence="1" id="KW-0433">Leucine-rich repeat</keyword>
<keyword evidence="2" id="KW-0677">Repeat</keyword>
<accession>A0A4W6D3V4</accession>
<reference evidence="4" key="1">
    <citation type="submission" date="2015-09" db="EMBL/GenBank/DDBJ databases">
        <authorList>
            <person name="Sai Rama Sridatta P."/>
        </authorList>
    </citation>
    <scope>NUCLEOTIDE SEQUENCE [LARGE SCALE GENOMIC DNA]</scope>
</reference>
<evidence type="ECO:0000256" key="2">
    <source>
        <dbReference type="ARBA" id="ARBA00022737"/>
    </source>
</evidence>
<dbReference type="InParanoid" id="A0A4W6D3V4"/>
<dbReference type="Ensembl" id="ENSLCAT00010019812.1">
    <property type="protein sequence ID" value="ENSLCAP00010019402.1"/>
    <property type="gene ID" value="ENSLCAG00010009145.1"/>
</dbReference>
<dbReference type="InterPro" id="IPR032675">
    <property type="entry name" value="LRR_dom_sf"/>
</dbReference>
<organism evidence="3 4">
    <name type="scientific">Lates calcarifer</name>
    <name type="common">Barramundi</name>
    <name type="synonym">Holocentrus calcarifer</name>
    <dbReference type="NCBI Taxonomy" id="8187"/>
    <lineage>
        <taxon>Eukaryota</taxon>
        <taxon>Metazoa</taxon>
        <taxon>Chordata</taxon>
        <taxon>Craniata</taxon>
        <taxon>Vertebrata</taxon>
        <taxon>Euteleostomi</taxon>
        <taxon>Actinopterygii</taxon>
        <taxon>Neopterygii</taxon>
        <taxon>Teleostei</taxon>
        <taxon>Neoteleostei</taxon>
        <taxon>Acanthomorphata</taxon>
        <taxon>Carangaria</taxon>
        <taxon>Carangaria incertae sedis</taxon>
        <taxon>Centropomidae</taxon>
        <taxon>Lates</taxon>
    </lineage>
</organism>
<evidence type="ECO:0000313" key="4">
    <source>
        <dbReference type="Proteomes" id="UP000314980"/>
    </source>
</evidence>
<evidence type="ECO:0000313" key="3">
    <source>
        <dbReference type="Ensembl" id="ENSLCAP00010019402.1"/>
    </source>
</evidence>
<dbReference type="Proteomes" id="UP000314980">
    <property type="component" value="Unassembled WGS sequence"/>
</dbReference>
<protein>
    <recommendedName>
        <fullName evidence="5">NACHT LRR and PYD domain-containing protein</fullName>
    </recommendedName>
</protein>
<dbReference type="SUPFAM" id="SSF52047">
    <property type="entry name" value="RNI-like"/>
    <property type="match status" value="1"/>
</dbReference>
<proteinExistence type="predicted"/>
<reference evidence="3" key="2">
    <citation type="submission" date="2025-08" db="UniProtKB">
        <authorList>
            <consortium name="Ensembl"/>
        </authorList>
    </citation>
    <scope>IDENTIFICATION</scope>
</reference>
<name>A0A4W6D3V4_LATCA</name>
<dbReference type="PRINTS" id="PR00019">
    <property type="entry name" value="LEURICHRPT"/>
</dbReference>
<dbReference type="PANTHER" id="PTHR24106">
    <property type="entry name" value="NACHT, LRR AND CARD DOMAINS-CONTAINING"/>
    <property type="match status" value="1"/>
</dbReference>